<protein>
    <recommendedName>
        <fullName evidence="15">Fatty acid hydroxylase domain-containing protein</fullName>
    </recommendedName>
</protein>
<keyword evidence="10" id="KW-0560">Oxidoreductase</keyword>
<evidence type="ECO:0000256" key="4">
    <source>
        <dbReference type="ARBA" id="ARBA00022692"/>
    </source>
</evidence>
<feature type="domain" description="Fatty acid hydroxylase" evidence="15">
    <location>
        <begin position="108"/>
        <end position="248"/>
    </location>
</feature>
<comment type="cofactor">
    <cofactor evidence="1">
        <name>Zn(2+)</name>
        <dbReference type="ChEBI" id="CHEBI:29105"/>
    </cofactor>
</comment>
<dbReference type="Proteomes" id="UP001516400">
    <property type="component" value="Unassembled WGS sequence"/>
</dbReference>
<keyword evidence="12 14" id="KW-0472">Membrane</keyword>
<dbReference type="GO" id="GO:0005789">
    <property type="term" value="C:endoplasmic reticulum membrane"/>
    <property type="evidence" value="ECO:0007669"/>
    <property type="project" value="UniProtKB-SubCell"/>
</dbReference>
<dbReference type="EMBL" id="JABFTP020000185">
    <property type="protein sequence ID" value="KAL3287998.1"/>
    <property type="molecule type" value="Genomic_DNA"/>
</dbReference>
<evidence type="ECO:0000256" key="9">
    <source>
        <dbReference type="ARBA" id="ARBA00022989"/>
    </source>
</evidence>
<evidence type="ECO:0000256" key="12">
    <source>
        <dbReference type="ARBA" id="ARBA00023136"/>
    </source>
</evidence>
<feature type="transmembrane region" description="Helical" evidence="14">
    <location>
        <begin position="67"/>
        <end position="86"/>
    </location>
</feature>
<dbReference type="GO" id="GO:0046872">
    <property type="term" value="F:metal ion binding"/>
    <property type="evidence" value="ECO:0007669"/>
    <property type="project" value="UniProtKB-KW"/>
</dbReference>
<comment type="caution">
    <text evidence="16">The sequence shown here is derived from an EMBL/GenBank/DDBJ whole genome shotgun (WGS) entry which is preliminary data.</text>
</comment>
<evidence type="ECO:0000259" key="15">
    <source>
        <dbReference type="Pfam" id="PF04116"/>
    </source>
</evidence>
<evidence type="ECO:0000256" key="8">
    <source>
        <dbReference type="ARBA" id="ARBA00022833"/>
    </source>
</evidence>
<accession>A0ABD2PAR0</accession>
<dbReference type="PANTHER" id="PTHR12863:SF1">
    <property type="entry name" value="FATTY ACID 2-HYDROXYLASE"/>
    <property type="match status" value="1"/>
</dbReference>
<dbReference type="PANTHER" id="PTHR12863">
    <property type="entry name" value="FATTY ACID HYDROXYLASE"/>
    <property type="match status" value="1"/>
</dbReference>
<proteinExistence type="predicted"/>
<evidence type="ECO:0000256" key="6">
    <source>
        <dbReference type="ARBA" id="ARBA00022824"/>
    </source>
</evidence>
<keyword evidence="7" id="KW-0276">Fatty acid metabolism</keyword>
<dbReference type="GO" id="GO:0016491">
    <property type="term" value="F:oxidoreductase activity"/>
    <property type="evidence" value="ECO:0007669"/>
    <property type="project" value="UniProtKB-KW"/>
</dbReference>
<evidence type="ECO:0000256" key="1">
    <source>
        <dbReference type="ARBA" id="ARBA00001947"/>
    </source>
</evidence>
<evidence type="ECO:0000256" key="7">
    <source>
        <dbReference type="ARBA" id="ARBA00022832"/>
    </source>
</evidence>
<feature type="transmembrane region" description="Helical" evidence="14">
    <location>
        <begin position="182"/>
        <end position="205"/>
    </location>
</feature>
<dbReference type="InterPro" id="IPR014430">
    <property type="entry name" value="Scs7"/>
</dbReference>
<keyword evidence="9 14" id="KW-1133">Transmembrane helix</keyword>
<keyword evidence="13" id="KW-0275">Fatty acid biosynthesis</keyword>
<keyword evidence="4 14" id="KW-0812">Transmembrane</keyword>
<keyword evidence="3" id="KW-0444">Lipid biosynthesis</keyword>
<gene>
    <name evidence="16" type="ORF">HHI36_002451</name>
</gene>
<evidence type="ECO:0000256" key="5">
    <source>
        <dbReference type="ARBA" id="ARBA00022723"/>
    </source>
</evidence>
<evidence type="ECO:0000313" key="17">
    <source>
        <dbReference type="Proteomes" id="UP001516400"/>
    </source>
</evidence>
<dbReference type="AlphaFoldDB" id="A0ABD2PAR0"/>
<keyword evidence="11" id="KW-0443">Lipid metabolism</keyword>
<keyword evidence="6" id="KW-0256">Endoplasmic reticulum</keyword>
<dbReference type="Pfam" id="PF04116">
    <property type="entry name" value="FA_hydroxylase"/>
    <property type="match status" value="1"/>
</dbReference>
<sequence>MYLSSAATFLFNSCSSQYCNLVDWNKPMLRQVASLRDKYSDWVVLPVDRKLRLFENPILESLTITPWYVVPIVWIPIITYFIYMGINKYVELTKDKSPTVPSILCIAGGIILWTLLEYSLHRWIFHMKISGKSKILIYIHFAIHGLHHKVPFDPRRLVFPPLPAALIAYALYYLVASFLPEYCRLLVLAGGLTGYVIYDMIHFYLHYGAPKENTYLYHLKRYHNHHHFDHHDNGYGISSMAWDKVFGTTISLRKLNFGIKW</sequence>
<feature type="transmembrane region" description="Helical" evidence="14">
    <location>
        <begin position="98"/>
        <end position="116"/>
    </location>
</feature>
<dbReference type="GO" id="GO:0006633">
    <property type="term" value="P:fatty acid biosynthetic process"/>
    <property type="evidence" value="ECO:0007669"/>
    <property type="project" value="UniProtKB-KW"/>
</dbReference>
<keyword evidence="8" id="KW-0862">Zinc</keyword>
<evidence type="ECO:0000313" key="16">
    <source>
        <dbReference type="EMBL" id="KAL3287998.1"/>
    </source>
</evidence>
<evidence type="ECO:0000256" key="13">
    <source>
        <dbReference type="ARBA" id="ARBA00023160"/>
    </source>
</evidence>
<name>A0ABD2PAR0_9CUCU</name>
<feature type="transmembrane region" description="Helical" evidence="14">
    <location>
        <begin position="157"/>
        <end position="175"/>
    </location>
</feature>
<evidence type="ECO:0000256" key="14">
    <source>
        <dbReference type="SAM" id="Phobius"/>
    </source>
</evidence>
<keyword evidence="17" id="KW-1185">Reference proteome</keyword>
<comment type="subcellular location">
    <subcellularLocation>
        <location evidence="2">Endoplasmic reticulum membrane</location>
        <topology evidence="2">Multi-pass membrane protein</topology>
    </subcellularLocation>
</comment>
<dbReference type="InterPro" id="IPR006694">
    <property type="entry name" value="Fatty_acid_hydroxylase"/>
</dbReference>
<reference evidence="16 17" key="1">
    <citation type="journal article" date="2021" name="BMC Biol.">
        <title>Horizontally acquired antibacterial genes associated with adaptive radiation of ladybird beetles.</title>
        <authorList>
            <person name="Li H.S."/>
            <person name="Tang X.F."/>
            <person name="Huang Y.H."/>
            <person name="Xu Z.Y."/>
            <person name="Chen M.L."/>
            <person name="Du X.Y."/>
            <person name="Qiu B.Y."/>
            <person name="Chen P.T."/>
            <person name="Zhang W."/>
            <person name="Slipinski A."/>
            <person name="Escalona H.E."/>
            <person name="Waterhouse R.M."/>
            <person name="Zwick A."/>
            <person name="Pang H."/>
        </authorList>
    </citation>
    <scope>NUCLEOTIDE SEQUENCE [LARGE SCALE GENOMIC DNA]</scope>
    <source>
        <strain evidence="16">SYSU2018</strain>
    </source>
</reference>
<evidence type="ECO:0000256" key="11">
    <source>
        <dbReference type="ARBA" id="ARBA00023098"/>
    </source>
</evidence>
<organism evidence="16 17">
    <name type="scientific">Cryptolaemus montrouzieri</name>
    <dbReference type="NCBI Taxonomy" id="559131"/>
    <lineage>
        <taxon>Eukaryota</taxon>
        <taxon>Metazoa</taxon>
        <taxon>Ecdysozoa</taxon>
        <taxon>Arthropoda</taxon>
        <taxon>Hexapoda</taxon>
        <taxon>Insecta</taxon>
        <taxon>Pterygota</taxon>
        <taxon>Neoptera</taxon>
        <taxon>Endopterygota</taxon>
        <taxon>Coleoptera</taxon>
        <taxon>Polyphaga</taxon>
        <taxon>Cucujiformia</taxon>
        <taxon>Coccinelloidea</taxon>
        <taxon>Coccinellidae</taxon>
        <taxon>Scymninae</taxon>
        <taxon>Scymnini</taxon>
        <taxon>Cryptolaemus</taxon>
    </lineage>
</organism>
<evidence type="ECO:0000256" key="10">
    <source>
        <dbReference type="ARBA" id="ARBA00023002"/>
    </source>
</evidence>
<keyword evidence="5" id="KW-0479">Metal-binding</keyword>
<evidence type="ECO:0000256" key="3">
    <source>
        <dbReference type="ARBA" id="ARBA00022516"/>
    </source>
</evidence>
<evidence type="ECO:0000256" key="2">
    <source>
        <dbReference type="ARBA" id="ARBA00004477"/>
    </source>
</evidence>